<dbReference type="RefSeq" id="WP_177174243.1">
    <property type="nucleotide sequence ID" value="NZ_FOGT01000005.1"/>
</dbReference>
<feature type="transmembrane region" description="Helical" evidence="2">
    <location>
        <begin position="7"/>
        <end position="24"/>
    </location>
</feature>
<evidence type="ECO:0000256" key="2">
    <source>
        <dbReference type="SAM" id="Phobius"/>
    </source>
</evidence>
<keyword evidence="2" id="KW-1133">Transmembrane helix</keyword>
<dbReference type="InterPro" id="IPR000866">
    <property type="entry name" value="AhpC/TSA"/>
</dbReference>
<dbReference type="STRING" id="1601833.SAMN05518684_105252"/>
<dbReference type="CDD" id="cd02966">
    <property type="entry name" value="TlpA_like_family"/>
    <property type="match status" value="1"/>
</dbReference>
<dbReference type="InterPro" id="IPR036249">
    <property type="entry name" value="Thioredoxin-like_sf"/>
</dbReference>
<dbReference type="GO" id="GO:0016209">
    <property type="term" value="F:antioxidant activity"/>
    <property type="evidence" value="ECO:0007669"/>
    <property type="project" value="InterPro"/>
</dbReference>
<reference evidence="5" key="1">
    <citation type="submission" date="2016-10" db="EMBL/GenBank/DDBJ databases">
        <authorList>
            <person name="Varghese N."/>
            <person name="Submissions S."/>
        </authorList>
    </citation>
    <scope>NUCLEOTIDE SEQUENCE [LARGE SCALE GENOMIC DNA]</scope>
    <source>
        <strain evidence="5">S9</strain>
    </source>
</reference>
<dbReference type="SUPFAM" id="SSF52833">
    <property type="entry name" value="Thioredoxin-like"/>
    <property type="match status" value="1"/>
</dbReference>
<organism evidence="4 5">
    <name type="scientific">Salipaludibacillus aurantiacus</name>
    <dbReference type="NCBI Taxonomy" id="1601833"/>
    <lineage>
        <taxon>Bacteria</taxon>
        <taxon>Bacillati</taxon>
        <taxon>Bacillota</taxon>
        <taxon>Bacilli</taxon>
        <taxon>Bacillales</taxon>
        <taxon>Bacillaceae</taxon>
    </lineage>
</organism>
<evidence type="ECO:0000256" key="1">
    <source>
        <dbReference type="ARBA" id="ARBA00023157"/>
    </source>
</evidence>
<sequence length="185" mass="21119">MLERAKWALMFFLLCAGGVFYLFSSNEWVMVEKAMSETAAQEDDSLYSLPLETMDGNQVTLGNFQGERLFVFFFTTWCHVCQEQWKEVKEVQGGPSADKIKIIAVNLTKEDRNKSEIENYVRQTEPGEIDVLLDTEGKAQKEFKVMGIPTSIIIDEKGQVMERTDGLMSAQKINEKIEAWTKESP</sequence>
<name>A0A1H9TD31_9BACI</name>
<evidence type="ECO:0000259" key="3">
    <source>
        <dbReference type="PROSITE" id="PS51352"/>
    </source>
</evidence>
<evidence type="ECO:0000313" key="4">
    <source>
        <dbReference type="EMBL" id="SER94844.1"/>
    </source>
</evidence>
<keyword evidence="2" id="KW-0472">Membrane</keyword>
<protein>
    <submittedName>
        <fullName evidence="4">Cytochrome oxidase Cu insertion factor, SCO1/SenC/PrrC family</fullName>
    </submittedName>
</protein>
<evidence type="ECO:0000313" key="5">
    <source>
        <dbReference type="Proteomes" id="UP000198571"/>
    </source>
</evidence>
<dbReference type="Gene3D" id="3.40.30.10">
    <property type="entry name" value="Glutaredoxin"/>
    <property type="match status" value="1"/>
</dbReference>
<accession>A0A1H9TD31</accession>
<keyword evidence="1" id="KW-1015">Disulfide bond</keyword>
<keyword evidence="2" id="KW-0812">Transmembrane</keyword>
<dbReference type="Proteomes" id="UP000198571">
    <property type="component" value="Unassembled WGS sequence"/>
</dbReference>
<dbReference type="Pfam" id="PF00578">
    <property type="entry name" value="AhpC-TSA"/>
    <property type="match status" value="1"/>
</dbReference>
<proteinExistence type="predicted"/>
<feature type="domain" description="Thioredoxin" evidence="3">
    <location>
        <begin position="40"/>
        <end position="182"/>
    </location>
</feature>
<dbReference type="GO" id="GO:0016491">
    <property type="term" value="F:oxidoreductase activity"/>
    <property type="evidence" value="ECO:0007669"/>
    <property type="project" value="InterPro"/>
</dbReference>
<keyword evidence="5" id="KW-1185">Reference proteome</keyword>
<dbReference type="PANTHER" id="PTHR42852">
    <property type="entry name" value="THIOL:DISULFIDE INTERCHANGE PROTEIN DSBE"/>
    <property type="match status" value="1"/>
</dbReference>
<dbReference type="AlphaFoldDB" id="A0A1H9TD31"/>
<dbReference type="InterPro" id="IPR013766">
    <property type="entry name" value="Thioredoxin_domain"/>
</dbReference>
<gene>
    <name evidence="4" type="ORF">SAMN05518684_105252</name>
</gene>
<dbReference type="InterPro" id="IPR050553">
    <property type="entry name" value="Thioredoxin_ResA/DsbE_sf"/>
</dbReference>
<dbReference type="PROSITE" id="PS51352">
    <property type="entry name" value="THIOREDOXIN_2"/>
    <property type="match status" value="1"/>
</dbReference>
<dbReference type="EMBL" id="FOGT01000005">
    <property type="protein sequence ID" value="SER94844.1"/>
    <property type="molecule type" value="Genomic_DNA"/>
</dbReference>
<dbReference type="PANTHER" id="PTHR42852:SF17">
    <property type="entry name" value="THIOREDOXIN-LIKE PROTEIN HI_1115"/>
    <property type="match status" value="1"/>
</dbReference>